<dbReference type="InterPro" id="IPR015424">
    <property type="entry name" value="PyrdxlP-dep_Trfase"/>
</dbReference>
<keyword evidence="3" id="KW-0663">Pyridoxal phosphate</keyword>
<feature type="domain" description="Aromatic amino acid beta-eliminating lyase/threonine aldolase" evidence="4">
    <location>
        <begin position="7"/>
        <end position="318"/>
    </location>
</feature>
<dbReference type="Proteomes" id="UP000196230">
    <property type="component" value="Unassembled WGS sequence"/>
</dbReference>
<dbReference type="Gene3D" id="3.40.640.10">
    <property type="entry name" value="Type I PLP-dependent aspartate aminotransferase-like (Major domain)"/>
    <property type="match status" value="1"/>
</dbReference>
<dbReference type="PANTHER" id="PTHR48097:SF5">
    <property type="entry name" value="LOW SPECIFICITY L-THREONINE ALDOLASE"/>
    <property type="match status" value="1"/>
</dbReference>
<dbReference type="Pfam" id="PF01212">
    <property type="entry name" value="Beta_elim_lyase"/>
    <property type="match status" value="1"/>
</dbReference>
<sequence length="370" mass="38598">MTGLRAFASDNYAPVHPDVWAALAAADSGHARSYGDDPVTAALGEAVRAEFGEQAFAVPVFNGTGANVVALQAMVPPWGAVLAAECAHIRHDEGGAPERIGRTSLLSVATPDGRLTPELIAPHVHRDGFVHAVQPAVVEIAQATEVGTVYSVEQVKALTEAVHEAGLTVYMDGARLSNAAAALGVPLRAFTTDAGVDVVSYGGTKAGGLGAEAIVVLNPDAVLAAGHITAADLPGGDASSAAQRAEKALGYLRKASMQLGSKHRYLSAQLLALLTDDLGIRLAGHANAMAARLAARVEQIDGVVLTQRPEANTLFAVLDPAAADQVRARFPFYDWDPQRHEVRWMTSWDTTEQDVDDFADAVAEAVAAHG</sequence>
<accession>A0A1R4I9L6</accession>
<dbReference type="PANTHER" id="PTHR48097">
    <property type="entry name" value="L-THREONINE ALDOLASE-RELATED"/>
    <property type="match status" value="1"/>
</dbReference>
<reference evidence="5 6" key="1">
    <citation type="submission" date="2017-02" db="EMBL/GenBank/DDBJ databases">
        <authorList>
            <person name="Peterson S.W."/>
        </authorList>
    </citation>
    <scope>NUCLEOTIDE SEQUENCE [LARGE SCALE GENOMIC DNA]</scope>
    <source>
        <strain evidence="5 6">2B3F</strain>
    </source>
</reference>
<protein>
    <submittedName>
        <fullName evidence="5">Low-specificity L-threonine aldolase</fullName>
        <ecNumber evidence="5">4.1.2.48</ecNumber>
    </submittedName>
</protein>
<evidence type="ECO:0000313" key="5">
    <source>
        <dbReference type="EMBL" id="SJN16498.1"/>
    </source>
</evidence>
<dbReference type="AlphaFoldDB" id="A0A1R4I9L6"/>
<comment type="similarity">
    <text evidence="2">Belongs to the threonine aldolase family.</text>
</comment>
<evidence type="ECO:0000256" key="2">
    <source>
        <dbReference type="ARBA" id="ARBA00006966"/>
    </source>
</evidence>
<dbReference type="InterPro" id="IPR001597">
    <property type="entry name" value="ArAA_b-elim_lyase/Thr_aldolase"/>
</dbReference>
<comment type="cofactor">
    <cofactor evidence="1">
        <name>pyridoxal 5'-phosphate</name>
        <dbReference type="ChEBI" id="CHEBI:597326"/>
    </cofactor>
</comment>
<evidence type="ECO:0000259" key="4">
    <source>
        <dbReference type="Pfam" id="PF01212"/>
    </source>
</evidence>
<evidence type="ECO:0000256" key="3">
    <source>
        <dbReference type="ARBA" id="ARBA00022898"/>
    </source>
</evidence>
<name>A0A1R4I9L6_9MICC</name>
<dbReference type="InterPro" id="IPR015421">
    <property type="entry name" value="PyrdxlP-dep_Trfase_major"/>
</dbReference>
<dbReference type="EMBL" id="FUKP01000007">
    <property type="protein sequence ID" value="SJN16498.1"/>
    <property type="molecule type" value="Genomic_DNA"/>
</dbReference>
<gene>
    <name evidence="5" type="ORF">FM125_00920</name>
</gene>
<proteinExistence type="inferred from homology"/>
<dbReference type="Gene3D" id="3.90.1150.10">
    <property type="entry name" value="Aspartate Aminotransferase, domain 1"/>
    <property type="match status" value="1"/>
</dbReference>
<dbReference type="InterPro" id="IPR015422">
    <property type="entry name" value="PyrdxlP-dep_Trfase_small"/>
</dbReference>
<dbReference type="EC" id="4.1.2.48" evidence="5"/>
<evidence type="ECO:0000313" key="6">
    <source>
        <dbReference type="Proteomes" id="UP000196230"/>
    </source>
</evidence>
<dbReference type="RefSeq" id="WP_087133356.1">
    <property type="nucleotide sequence ID" value="NZ_FUKP01000007.1"/>
</dbReference>
<keyword evidence="5" id="KW-0456">Lyase</keyword>
<dbReference type="GO" id="GO:0006520">
    <property type="term" value="P:amino acid metabolic process"/>
    <property type="evidence" value="ECO:0007669"/>
    <property type="project" value="InterPro"/>
</dbReference>
<dbReference type="GO" id="GO:0016829">
    <property type="term" value="F:lyase activity"/>
    <property type="evidence" value="ECO:0007669"/>
    <property type="project" value="UniProtKB-KW"/>
</dbReference>
<dbReference type="SUPFAM" id="SSF53383">
    <property type="entry name" value="PLP-dependent transferases"/>
    <property type="match status" value="1"/>
</dbReference>
<evidence type="ECO:0000256" key="1">
    <source>
        <dbReference type="ARBA" id="ARBA00001933"/>
    </source>
</evidence>
<organism evidence="5 6">
    <name type="scientific">Micrococcus lylae</name>
    <dbReference type="NCBI Taxonomy" id="1273"/>
    <lineage>
        <taxon>Bacteria</taxon>
        <taxon>Bacillati</taxon>
        <taxon>Actinomycetota</taxon>
        <taxon>Actinomycetes</taxon>
        <taxon>Micrococcales</taxon>
        <taxon>Micrococcaceae</taxon>
        <taxon>Micrococcus</taxon>
    </lineage>
</organism>